<evidence type="ECO:0000256" key="2">
    <source>
        <dbReference type="ARBA" id="ARBA00004613"/>
    </source>
</evidence>
<gene>
    <name evidence="10" type="primary">flgK</name>
    <name evidence="10" type="ORF">MUB46_13175</name>
</gene>
<dbReference type="PANTHER" id="PTHR30033">
    <property type="entry name" value="FLAGELLAR HOOK-ASSOCIATED PROTEIN 1"/>
    <property type="match status" value="1"/>
</dbReference>
<keyword evidence="10" id="KW-0966">Cell projection</keyword>
<keyword evidence="11" id="KW-1185">Reference proteome</keyword>
<keyword evidence="10" id="KW-0969">Cilium</keyword>
<accession>A0AAW5QY04</accession>
<dbReference type="GO" id="GO:0044780">
    <property type="term" value="P:bacterial-type flagellum assembly"/>
    <property type="evidence" value="ECO:0007669"/>
    <property type="project" value="InterPro"/>
</dbReference>
<evidence type="ECO:0000259" key="8">
    <source>
        <dbReference type="Pfam" id="PF06429"/>
    </source>
</evidence>
<dbReference type="RefSeq" id="WP_261616386.1">
    <property type="nucleotide sequence ID" value="NZ_JALIDZ010000005.1"/>
</dbReference>
<keyword evidence="5" id="KW-0964">Secreted</keyword>
<evidence type="ECO:0000256" key="5">
    <source>
        <dbReference type="ARBA" id="ARBA00022525"/>
    </source>
</evidence>
<organism evidence="10 11">
    <name type="scientific">Microbaculum marinisediminis</name>
    <dbReference type="NCBI Taxonomy" id="2931392"/>
    <lineage>
        <taxon>Bacteria</taxon>
        <taxon>Pseudomonadati</taxon>
        <taxon>Pseudomonadota</taxon>
        <taxon>Alphaproteobacteria</taxon>
        <taxon>Hyphomicrobiales</taxon>
        <taxon>Tepidamorphaceae</taxon>
        <taxon>Microbaculum</taxon>
    </lineage>
</organism>
<dbReference type="InterPro" id="IPR053927">
    <property type="entry name" value="FlgK_helical"/>
</dbReference>
<comment type="similarity">
    <text evidence="3">Belongs to the flagella basal body rod proteins family.</text>
</comment>
<dbReference type="GO" id="GO:0005576">
    <property type="term" value="C:extracellular region"/>
    <property type="evidence" value="ECO:0007669"/>
    <property type="project" value="UniProtKB-SubCell"/>
</dbReference>
<dbReference type="GO" id="GO:0009425">
    <property type="term" value="C:bacterial-type flagellum basal body"/>
    <property type="evidence" value="ECO:0007669"/>
    <property type="project" value="UniProtKB-SubCell"/>
</dbReference>
<feature type="domain" description="Flagellar hook-associated protein FlgK helical" evidence="9">
    <location>
        <begin position="90"/>
        <end position="318"/>
    </location>
</feature>
<reference evidence="10 11" key="1">
    <citation type="submission" date="2022-04" db="EMBL/GenBank/DDBJ databases">
        <authorList>
            <person name="Ye Y.-Q."/>
            <person name="Du Z.-J."/>
        </authorList>
    </citation>
    <scope>NUCLEOTIDE SEQUENCE [LARGE SCALE GENOMIC DNA]</scope>
    <source>
        <strain evidence="10 11">A6E488</strain>
    </source>
</reference>
<evidence type="ECO:0000256" key="1">
    <source>
        <dbReference type="ARBA" id="ARBA00004117"/>
    </source>
</evidence>
<evidence type="ECO:0000256" key="4">
    <source>
        <dbReference type="ARBA" id="ARBA00016244"/>
    </source>
</evidence>
<evidence type="ECO:0000256" key="6">
    <source>
        <dbReference type="ARBA" id="ARBA00023143"/>
    </source>
</evidence>
<evidence type="ECO:0000256" key="3">
    <source>
        <dbReference type="ARBA" id="ARBA00009677"/>
    </source>
</evidence>
<dbReference type="AlphaFoldDB" id="A0AAW5QY04"/>
<evidence type="ECO:0000259" key="7">
    <source>
        <dbReference type="Pfam" id="PF00460"/>
    </source>
</evidence>
<dbReference type="GO" id="GO:0009424">
    <property type="term" value="C:bacterial-type flagellum hook"/>
    <property type="evidence" value="ECO:0007669"/>
    <property type="project" value="InterPro"/>
</dbReference>
<dbReference type="Pfam" id="PF00460">
    <property type="entry name" value="Flg_bb_rod"/>
    <property type="match status" value="1"/>
</dbReference>
<protein>
    <recommendedName>
        <fullName evidence="4">Flagellar hook-associated protein 1</fullName>
    </recommendedName>
</protein>
<dbReference type="GO" id="GO:0005198">
    <property type="term" value="F:structural molecule activity"/>
    <property type="evidence" value="ECO:0007669"/>
    <property type="project" value="InterPro"/>
</dbReference>
<proteinExistence type="inferred from homology"/>
<keyword evidence="6" id="KW-0975">Bacterial flagellum</keyword>
<dbReference type="Proteomes" id="UP001320898">
    <property type="component" value="Unassembled WGS sequence"/>
</dbReference>
<dbReference type="PANTHER" id="PTHR30033:SF1">
    <property type="entry name" value="FLAGELLAR HOOK-ASSOCIATED PROTEIN 1"/>
    <property type="match status" value="1"/>
</dbReference>
<dbReference type="InterPro" id="IPR010930">
    <property type="entry name" value="Flg_bb/hook_C_dom"/>
</dbReference>
<dbReference type="InterPro" id="IPR001444">
    <property type="entry name" value="Flag_bb_rod_N"/>
</dbReference>
<evidence type="ECO:0000259" key="9">
    <source>
        <dbReference type="Pfam" id="PF22638"/>
    </source>
</evidence>
<sequence length="716" mass="75728">MGLYGVLGSALSGLRVTQAGLDVVSRNVSNADTPGYTRKTLERSTMVVGSNVTGIRIGDIVRDVDSLVQRQLRLENSGAGYVRILKQYYDQLDLMLGEPGSANGVDTLFNTFRSSMEALATSPDSFIAREQALRDAQVLAGNLNQLSSDIQAMRLEAERGIGDAVQRANELLGKIAKINMDIGSRDQLESPPADLLDIRDGYISELSELMDIQVMERERGTVSIMTKSGTMLLDLLPVELQFDQRGSMTPQSLYSDDPAERGVGTIRIVSQNGAVLDLIENNQIRSGKISALLELRDEFLVDAQAQLDVLAEALARSLSGRTVDGTATTVGTQDGFDVDLTGIQSGDRVNLTLATQPGGAEQTYTIIRVDDPASLPLDNSVTADPNDIVIGVDFSGGYASVAAQLNAALGPQVDVSAPGGNVLRFLDDGDATANSTGSLYGADGSTLNLAGLNGEALTINVNGVDNVFNFGPATTGQDLQSWLDGLPGIGATIAAGDLVITGDTPADGFSITFSNPSVGTATGLSEGSFNTSAITSVDASITNTALDGNGLAIPLFVDGGSPYTGRLEGMPQRIGFAGRISVNAALLADNTKLVQYGAGIEIGDPARPLDMLRRLTQMQITFPAETKVAGSTPYTGTVSGFVQRIISYQGAIAQDVSQATEAQETVVAQLEERFTSRSGVNIDQEMAHLIELQTAYQANTRLITAFREMMDLLMRM</sequence>
<dbReference type="Pfam" id="PF22638">
    <property type="entry name" value="FlgK_D1"/>
    <property type="match status" value="1"/>
</dbReference>
<name>A0AAW5QY04_9HYPH</name>
<keyword evidence="10" id="KW-0282">Flagellum</keyword>
<dbReference type="NCBIfam" id="TIGR02492">
    <property type="entry name" value="flgK_ends"/>
    <property type="match status" value="1"/>
</dbReference>
<dbReference type="EMBL" id="JALIDZ010000005">
    <property type="protein sequence ID" value="MCT8972812.1"/>
    <property type="molecule type" value="Genomic_DNA"/>
</dbReference>
<feature type="domain" description="Flagellar basal-body/hook protein C-terminal" evidence="8">
    <location>
        <begin position="674"/>
        <end position="715"/>
    </location>
</feature>
<dbReference type="InterPro" id="IPR002371">
    <property type="entry name" value="FlgK"/>
</dbReference>
<dbReference type="SUPFAM" id="SSF64518">
    <property type="entry name" value="Phase 1 flagellin"/>
    <property type="match status" value="1"/>
</dbReference>
<evidence type="ECO:0000313" key="11">
    <source>
        <dbReference type="Proteomes" id="UP001320898"/>
    </source>
</evidence>
<feature type="domain" description="Flagellar basal body rod protein N-terminal" evidence="7">
    <location>
        <begin position="9"/>
        <end position="37"/>
    </location>
</feature>
<evidence type="ECO:0000313" key="10">
    <source>
        <dbReference type="EMBL" id="MCT8972812.1"/>
    </source>
</evidence>
<comment type="caution">
    <text evidence="10">The sequence shown here is derived from an EMBL/GenBank/DDBJ whole genome shotgun (WGS) entry which is preliminary data.</text>
</comment>
<comment type="subcellular location">
    <subcellularLocation>
        <location evidence="1">Bacterial flagellum basal body</location>
    </subcellularLocation>
    <subcellularLocation>
        <location evidence="2">Secreted</location>
    </subcellularLocation>
</comment>
<dbReference type="Pfam" id="PF06429">
    <property type="entry name" value="Flg_bbr_C"/>
    <property type="match status" value="1"/>
</dbReference>